<dbReference type="EMBL" id="JAPKNK010000002">
    <property type="protein sequence ID" value="MCX5568820.1"/>
    <property type="molecule type" value="Genomic_DNA"/>
</dbReference>
<gene>
    <name evidence="2" type="ORF">OSH07_06420</name>
</gene>
<name>A0A9X3ILG1_9HYPH</name>
<evidence type="ECO:0000313" key="2">
    <source>
        <dbReference type="EMBL" id="MCX5568820.1"/>
    </source>
</evidence>
<proteinExistence type="predicted"/>
<comment type="caution">
    <text evidence="2">The sequence shown here is derived from an EMBL/GenBank/DDBJ whole genome shotgun (WGS) entry which is preliminary data.</text>
</comment>
<evidence type="ECO:0000313" key="3">
    <source>
        <dbReference type="Proteomes" id="UP001144805"/>
    </source>
</evidence>
<feature type="chain" id="PRO_5040784715" evidence="1">
    <location>
        <begin position="26"/>
        <end position="196"/>
    </location>
</feature>
<dbReference type="Proteomes" id="UP001144805">
    <property type="component" value="Unassembled WGS sequence"/>
</dbReference>
<dbReference type="RefSeq" id="WP_266337781.1">
    <property type="nucleotide sequence ID" value="NZ_JAPKNK010000002.1"/>
</dbReference>
<organism evidence="2 3">
    <name type="scientific">Kaistia nematophila</name>
    <dbReference type="NCBI Taxonomy" id="2994654"/>
    <lineage>
        <taxon>Bacteria</taxon>
        <taxon>Pseudomonadati</taxon>
        <taxon>Pseudomonadota</taxon>
        <taxon>Alphaproteobacteria</taxon>
        <taxon>Hyphomicrobiales</taxon>
        <taxon>Kaistiaceae</taxon>
        <taxon>Kaistia</taxon>
    </lineage>
</organism>
<sequence>MSRKRAFAGWMALPLLLGLAGPAFADAFQPVTIRYCHGYGCKMRSPVTFSRADLANLKRILDSGKGSPVAERAAISRADQWYERKAGAATGTSNDGAKDTYELFTPLSEIDCVDETVNTTTLLELVDSRGWLRHHKAGRPANRGFLIDGRYPHNTATIVEKAGGKRWVVDSWVRANAEPPDIKPLDVWKREGGRRG</sequence>
<keyword evidence="3" id="KW-1185">Reference proteome</keyword>
<reference evidence="2" key="1">
    <citation type="submission" date="2022-11" db="EMBL/GenBank/DDBJ databases">
        <title>Biodiversity and phylogenetic relationships of bacteria.</title>
        <authorList>
            <person name="Machado R.A.R."/>
            <person name="Bhat A."/>
            <person name="Loulou A."/>
            <person name="Kallel S."/>
        </authorList>
    </citation>
    <scope>NUCLEOTIDE SEQUENCE</scope>
    <source>
        <strain evidence="2">K-TC2</strain>
    </source>
</reference>
<accession>A0A9X3ILG1</accession>
<dbReference type="AlphaFoldDB" id="A0A9X3ILG1"/>
<evidence type="ECO:0000256" key="1">
    <source>
        <dbReference type="SAM" id="SignalP"/>
    </source>
</evidence>
<feature type="signal peptide" evidence="1">
    <location>
        <begin position="1"/>
        <end position="25"/>
    </location>
</feature>
<keyword evidence="1" id="KW-0732">Signal</keyword>
<protein>
    <submittedName>
        <fullName evidence="2">Uncharacterized protein</fullName>
    </submittedName>
</protein>